<dbReference type="OrthoDB" id="71314at2157"/>
<sequence length="91" mass="10453">MLKNELKQLNKNLILKVREGKCGNITIYEMLKAVTVLDNNKGGQDYLLDHCTDEKMDELLKMINDIVNDMRAGQMNIPDLTAKYLDRIPQS</sequence>
<protein>
    <submittedName>
        <fullName evidence="1">Uncharacterized protein</fullName>
    </submittedName>
</protein>
<organism evidence="1 2">
    <name type="scientific">Methanobacterium paludis (strain DSM 25820 / JCM 18151 / SWAN1)</name>
    <dbReference type="NCBI Taxonomy" id="868131"/>
    <lineage>
        <taxon>Archaea</taxon>
        <taxon>Methanobacteriati</taxon>
        <taxon>Methanobacteriota</taxon>
        <taxon>Methanomada group</taxon>
        <taxon>Methanobacteria</taxon>
        <taxon>Methanobacteriales</taxon>
        <taxon>Methanobacteriaceae</taxon>
        <taxon>Methanobacterium</taxon>
    </lineage>
</organism>
<dbReference type="AlphaFoldDB" id="F6D5N9"/>
<dbReference type="GeneID" id="10668709"/>
<accession>F6D5N9</accession>
<dbReference type="RefSeq" id="WP_013825722.1">
    <property type="nucleotide sequence ID" value="NC_015574.1"/>
</dbReference>
<evidence type="ECO:0000313" key="2">
    <source>
        <dbReference type="Proteomes" id="UP000009231"/>
    </source>
</evidence>
<gene>
    <name evidence="1" type="ordered locus">MSWAN_1204</name>
</gene>
<proteinExistence type="predicted"/>
<evidence type="ECO:0000313" key="1">
    <source>
        <dbReference type="EMBL" id="AEG18221.1"/>
    </source>
</evidence>
<dbReference type="eggNOG" id="arCOG14006">
    <property type="taxonomic scope" value="Archaea"/>
</dbReference>
<dbReference type="Proteomes" id="UP000009231">
    <property type="component" value="Chromosome"/>
</dbReference>
<dbReference type="EMBL" id="CP002772">
    <property type="protein sequence ID" value="AEG18221.1"/>
    <property type="molecule type" value="Genomic_DNA"/>
</dbReference>
<dbReference type="KEGG" id="mew:MSWAN_1204"/>
<keyword evidence="2" id="KW-1185">Reference proteome</keyword>
<reference evidence="1 2" key="1">
    <citation type="journal article" date="2014" name="Int. J. Syst. Evol. Microbiol.">
        <title>Methanobacterium paludis sp. nov. and a novel strain of Methanobacterium lacus isolated from northern peatlands.</title>
        <authorList>
            <person name="Cadillo-Quiroz H."/>
            <person name="Brauer S.L."/>
            <person name="Goodson N."/>
            <person name="Yavitt J.B."/>
            <person name="Zinder S.H."/>
        </authorList>
    </citation>
    <scope>NUCLEOTIDE SEQUENCE [LARGE SCALE GENOMIC DNA]</scope>
    <source>
        <strain evidence="2">DSM 25820 / JCM 18151 / SWAN1</strain>
    </source>
</reference>
<dbReference type="HOGENOM" id="CLU_2420081_0_0_2"/>
<name>F6D5N9_METPW</name>